<protein>
    <recommendedName>
        <fullName evidence="3">DUF433 domain-containing protein</fullName>
    </recommendedName>
</protein>
<gene>
    <name evidence="1" type="ORF">OC25_22375</name>
</gene>
<dbReference type="InterPro" id="IPR036388">
    <property type="entry name" value="WH-like_DNA-bd_sf"/>
</dbReference>
<dbReference type="SUPFAM" id="SSF46689">
    <property type="entry name" value="Homeodomain-like"/>
    <property type="match status" value="1"/>
</dbReference>
<evidence type="ECO:0000313" key="2">
    <source>
        <dbReference type="Proteomes" id="UP000031246"/>
    </source>
</evidence>
<evidence type="ECO:0000313" key="1">
    <source>
        <dbReference type="EMBL" id="KIA91221.1"/>
    </source>
</evidence>
<accession>A0A0C1D2V6</accession>
<proteinExistence type="predicted"/>
<keyword evidence="2" id="KW-1185">Reference proteome</keyword>
<dbReference type="AlphaFoldDB" id="A0A0C1D2V6"/>
<dbReference type="RefSeq" id="WP_039480951.1">
    <property type="nucleotide sequence ID" value="NZ_JSYN01000032.1"/>
</dbReference>
<dbReference type="OrthoDB" id="9809515at2"/>
<dbReference type="Gene3D" id="1.10.10.10">
    <property type="entry name" value="Winged helix-like DNA-binding domain superfamily/Winged helix DNA-binding domain"/>
    <property type="match status" value="1"/>
</dbReference>
<dbReference type="InterPro" id="IPR009057">
    <property type="entry name" value="Homeodomain-like_sf"/>
</dbReference>
<evidence type="ECO:0008006" key="3">
    <source>
        <dbReference type="Google" id="ProtNLM"/>
    </source>
</evidence>
<reference evidence="1 2" key="1">
    <citation type="submission" date="2014-10" db="EMBL/GenBank/DDBJ databases">
        <title>Pedobacter Kyungheensis.</title>
        <authorList>
            <person name="Anderson B.M."/>
            <person name="Newman J.D."/>
        </authorList>
    </citation>
    <scope>NUCLEOTIDE SEQUENCE [LARGE SCALE GENOMIC DNA]</scope>
    <source>
        <strain evidence="1 2">KACC 16221</strain>
    </source>
</reference>
<name>A0A0C1D2V6_9SPHI</name>
<dbReference type="Proteomes" id="UP000031246">
    <property type="component" value="Unassembled WGS sequence"/>
</dbReference>
<sequence length="73" mass="8368">MNTYANFIEINADKRFGRPCIIGTRIAVYDVLNWFANGMTLEQILEDFDELTEAQILACLAYAADREHKIRVA</sequence>
<dbReference type="InterPro" id="IPR007367">
    <property type="entry name" value="DUF433"/>
</dbReference>
<dbReference type="EMBL" id="JSYN01000032">
    <property type="protein sequence ID" value="KIA91221.1"/>
    <property type="molecule type" value="Genomic_DNA"/>
</dbReference>
<organism evidence="1 2">
    <name type="scientific">Pedobacter kyungheensis</name>
    <dbReference type="NCBI Taxonomy" id="1069985"/>
    <lineage>
        <taxon>Bacteria</taxon>
        <taxon>Pseudomonadati</taxon>
        <taxon>Bacteroidota</taxon>
        <taxon>Sphingobacteriia</taxon>
        <taxon>Sphingobacteriales</taxon>
        <taxon>Sphingobacteriaceae</taxon>
        <taxon>Pedobacter</taxon>
    </lineage>
</organism>
<dbReference type="PANTHER" id="PTHR34849">
    <property type="entry name" value="SSL5025 PROTEIN"/>
    <property type="match status" value="1"/>
</dbReference>
<dbReference type="Pfam" id="PF04255">
    <property type="entry name" value="DUF433"/>
    <property type="match status" value="1"/>
</dbReference>
<comment type="caution">
    <text evidence="1">The sequence shown here is derived from an EMBL/GenBank/DDBJ whole genome shotgun (WGS) entry which is preliminary data.</text>
</comment>
<dbReference type="PANTHER" id="PTHR34849:SF5">
    <property type="entry name" value="SSL2733 PROTEIN"/>
    <property type="match status" value="1"/>
</dbReference>